<keyword evidence="3 6" id="KW-0285">Flavoprotein</keyword>
<evidence type="ECO:0000313" key="11">
    <source>
        <dbReference type="Proteomes" id="UP000252254"/>
    </source>
</evidence>
<evidence type="ECO:0000256" key="3">
    <source>
        <dbReference type="ARBA" id="ARBA00022630"/>
    </source>
</evidence>
<dbReference type="InterPro" id="IPR006091">
    <property type="entry name" value="Acyl-CoA_Oxase/DH_mid-dom"/>
</dbReference>
<dbReference type="InterPro" id="IPR009100">
    <property type="entry name" value="AcylCoA_DH/oxidase_NM_dom_sf"/>
</dbReference>
<dbReference type="Gene3D" id="1.10.540.10">
    <property type="entry name" value="Acyl-CoA dehydrogenase/oxidase, N-terminal domain"/>
    <property type="match status" value="1"/>
</dbReference>
<dbReference type="Gene3D" id="2.40.110.10">
    <property type="entry name" value="Butyryl-CoA Dehydrogenase, subunit A, domain 2"/>
    <property type="match status" value="1"/>
</dbReference>
<evidence type="ECO:0000256" key="5">
    <source>
        <dbReference type="ARBA" id="ARBA00023002"/>
    </source>
</evidence>
<evidence type="ECO:0000259" key="9">
    <source>
        <dbReference type="Pfam" id="PF02771"/>
    </source>
</evidence>
<comment type="caution">
    <text evidence="10">The sequence shown here is derived from an EMBL/GenBank/DDBJ whole genome shotgun (WGS) entry which is preliminary data.</text>
</comment>
<dbReference type="OrthoDB" id="9785203at2"/>
<dbReference type="Pfam" id="PF02771">
    <property type="entry name" value="Acyl-CoA_dh_N"/>
    <property type="match status" value="1"/>
</dbReference>
<dbReference type="AlphaFoldDB" id="A0A366E6N3"/>
<protein>
    <submittedName>
        <fullName evidence="10">Alkylation response protein AidB-like acyl-CoA dehydrogenase</fullName>
    </submittedName>
</protein>
<dbReference type="Proteomes" id="UP000252254">
    <property type="component" value="Unassembled WGS sequence"/>
</dbReference>
<name>A0A366E6N3_9BACI</name>
<dbReference type="PANTHER" id="PTHR43884">
    <property type="entry name" value="ACYL-COA DEHYDROGENASE"/>
    <property type="match status" value="1"/>
</dbReference>
<keyword evidence="11" id="KW-1185">Reference proteome</keyword>
<evidence type="ECO:0000256" key="2">
    <source>
        <dbReference type="ARBA" id="ARBA00009347"/>
    </source>
</evidence>
<dbReference type="SUPFAM" id="SSF56645">
    <property type="entry name" value="Acyl-CoA dehydrogenase NM domain-like"/>
    <property type="match status" value="1"/>
</dbReference>
<dbReference type="SUPFAM" id="SSF47203">
    <property type="entry name" value="Acyl-CoA dehydrogenase C-terminal domain-like"/>
    <property type="match status" value="1"/>
</dbReference>
<dbReference type="Pfam" id="PF00441">
    <property type="entry name" value="Acyl-CoA_dh_1"/>
    <property type="match status" value="1"/>
</dbReference>
<proteinExistence type="inferred from homology"/>
<gene>
    <name evidence="10" type="ORF">DES48_10672</name>
</gene>
<dbReference type="STRING" id="200904.GCA_900168775_00893"/>
<dbReference type="GO" id="GO:0050660">
    <property type="term" value="F:flavin adenine dinucleotide binding"/>
    <property type="evidence" value="ECO:0007669"/>
    <property type="project" value="InterPro"/>
</dbReference>
<keyword evidence="4 6" id="KW-0274">FAD</keyword>
<accession>A0A366E6N3</accession>
<dbReference type="InterPro" id="IPR046373">
    <property type="entry name" value="Acyl-CoA_Oxase/DH_mid-dom_sf"/>
</dbReference>
<evidence type="ECO:0000256" key="1">
    <source>
        <dbReference type="ARBA" id="ARBA00001974"/>
    </source>
</evidence>
<evidence type="ECO:0000256" key="6">
    <source>
        <dbReference type="RuleBase" id="RU362125"/>
    </source>
</evidence>
<dbReference type="GO" id="GO:0003995">
    <property type="term" value="F:acyl-CoA dehydrogenase activity"/>
    <property type="evidence" value="ECO:0007669"/>
    <property type="project" value="TreeGrafter"/>
</dbReference>
<evidence type="ECO:0000313" key="10">
    <source>
        <dbReference type="EMBL" id="RBO98051.1"/>
    </source>
</evidence>
<feature type="domain" description="Acyl-CoA oxidase/dehydrogenase middle" evidence="8">
    <location>
        <begin position="129"/>
        <end position="220"/>
    </location>
</feature>
<dbReference type="InterPro" id="IPR013786">
    <property type="entry name" value="AcylCoA_DH/ox_N"/>
</dbReference>
<dbReference type="InterPro" id="IPR009075">
    <property type="entry name" value="AcylCo_DH/oxidase_C"/>
</dbReference>
<dbReference type="InterPro" id="IPR036250">
    <property type="entry name" value="AcylCo_DH-like_C"/>
</dbReference>
<keyword evidence="5 6" id="KW-0560">Oxidoreductase</keyword>
<dbReference type="CDD" id="cd00567">
    <property type="entry name" value="ACAD"/>
    <property type="match status" value="1"/>
</dbReference>
<feature type="domain" description="Acyl-CoA dehydrogenase/oxidase C-terminal" evidence="7">
    <location>
        <begin position="248"/>
        <end position="364"/>
    </location>
</feature>
<dbReference type="PANTHER" id="PTHR43884:SF25">
    <property type="entry name" value="ACYL-COA DEHYDROGENASE YDBM-RELATED"/>
    <property type="match status" value="1"/>
</dbReference>
<dbReference type="PIRSF" id="PIRSF016578">
    <property type="entry name" value="HsaA"/>
    <property type="match status" value="1"/>
</dbReference>
<dbReference type="FunFam" id="2.40.110.10:FF:000020">
    <property type="entry name" value="Putative acyl-CoA dehydrogenase YdbM"/>
    <property type="match status" value="1"/>
</dbReference>
<feature type="domain" description="Acyl-CoA dehydrogenase/oxidase N-terminal" evidence="9">
    <location>
        <begin position="13"/>
        <end position="97"/>
    </location>
</feature>
<dbReference type="Pfam" id="PF02770">
    <property type="entry name" value="Acyl-CoA_dh_M"/>
    <property type="match status" value="1"/>
</dbReference>
<reference evidence="10 11" key="1">
    <citation type="submission" date="2018-06" db="EMBL/GenBank/DDBJ databases">
        <title>Genomic Encyclopedia of Type Strains, Phase IV (KMG-IV): sequencing the most valuable type-strain genomes for metagenomic binning, comparative biology and taxonomic classification.</title>
        <authorList>
            <person name="Goeker M."/>
        </authorList>
    </citation>
    <scope>NUCLEOTIDE SEQUENCE [LARGE SCALE GENOMIC DNA]</scope>
    <source>
        <strain evidence="10 11">DSM 15140</strain>
    </source>
</reference>
<evidence type="ECO:0000256" key="4">
    <source>
        <dbReference type="ARBA" id="ARBA00022827"/>
    </source>
</evidence>
<organism evidence="10 11">
    <name type="scientific">Paraliobacillus ryukyuensis</name>
    <dbReference type="NCBI Taxonomy" id="200904"/>
    <lineage>
        <taxon>Bacteria</taxon>
        <taxon>Bacillati</taxon>
        <taxon>Bacillota</taxon>
        <taxon>Bacilli</taxon>
        <taxon>Bacillales</taxon>
        <taxon>Bacillaceae</taxon>
        <taxon>Paraliobacillus</taxon>
    </lineage>
</organism>
<evidence type="ECO:0000259" key="8">
    <source>
        <dbReference type="Pfam" id="PF02770"/>
    </source>
</evidence>
<dbReference type="RefSeq" id="WP_113868906.1">
    <property type="nucleotide sequence ID" value="NZ_BAABQN010000008.1"/>
</dbReference>
<dbReference type="InterPro" id="IPR037069">
    <property type="entry name" value="AcylCoA_DH/ox_N_sf"/>
</dbReference>
<dbReference type="Gene3D" id="1.20.140.10">
    <property type="entry name" value="Butyryl-CoA Dehydrogenase, subunit A, domain 3"/>
    <property type="match status" value="1"/>
</dbReference>
<comment type="similarity">
    <text evidence="2 6">Belongs to the acyl-CoA dehydrogenase family.</text>
</comment>
<dbReference type="EMBL" id="QNRI01000006">
    <property type="protein sequence ID" value="RBO98051.1"/>
    <property type="molecule type" value="Genomic_DNA"/>
</dbReference>
<sequence length="385" mass="42719">MNLLEQFISNARQQALVELAYKLGEKAKQRVNVAEKTAKLPMETVVDFKEAEYLSLTLPTVYGGKALSLYEFLLVQEQLAVGDGATALSIGWHLGIIKELSEENIWDDTTFEWFAKEVASKQLLVNRIATEPATGSPTRGGIPETKAVKQGEHYIINGRKTFATMADVLDYYLVTAYAEDKETVGTFLIAKESSGITVEQTWDTLSMRGTGSNDVIFSNVDVPEAQLVELSTQRKKPAAKGWLLHIPACYLGIALAARNDAIAFAKNFQPNSLSTPISEVAHIQQKIGDMDLKLLQAHHFMYSVANQWDHYPEKRANLGPDLAAVKTVITNLANEVVDLAMRIVGGRGLSKTYQFEQYYRDVRAGLHNPPMDDMVIQILAKRAIN</sequence>
<evidence type="ECO:0000259" key="7">
    <source>
        <dbReference type="Pfam" id="PF00441"/>
    </source>
</evidence>
<comment type="cofactor">
    <cofactor evidence="1 6">
        <name>FAD</name>
        <dbReference type="ChEBI" id="CHEBI:57692"/>
    </cofactor>
</comment>